<dbReference type="InterPro" id="IPR016181">
    <property type="entry name" value="Acyl_CoA_acyltransferase"/>
</dbReference>
<organism evidence="1 2">
    <name type="scientific">Natronoglycomyces albus</name>
    <dbReference type="NCBI Taxonomy" id="2811108"/>
    <lineage>
        <taxon>Bacteria</taxon>
        <taxon>Bacillati</taxon>
        <taxon>Actinomycetota</taxon>
        <taxon>Actinomycetes</taxon>
        <taxon>Glycomycetales</taxon>
        <taxon>Glycomycetaceae</taxon>
        <taxon>Natronoglycomyces</taxon>
    </lineage>
</organism>
<reference evidence="1" key="1">
    <citation type="submission" date="2021-02" db="EMBL/GenBank/DDBJ databases">
        <title>Natronoglycomyces albus gen. nov., sp. nov, a haloalkaliphilic actinobacterium from a soda solonchak soil.</title>
        <authorList>
            <person name="Sorokin D.Y."/>
            <person name="Khijniak T.V."/>
            <person name="Zakharycheva A.P."/>
            <person name="Boueva O.V."/>
            <person name="Ariskina E.V."/>
            <person name="Hahnke R.L."/>
            <person name="Bunk B."/>
            <person name="Sproer C."/>
            <person name="Schumann P."/>
            <person name="Evtushenko L.I."/>
            <person name="Kublanov I.V."/>
        </authorList>
    </citation>
    <scope>NUCLEOTIDE SEQUENCE</scope>
    <source>
        <strain evidence="1">DSM 106290</strain>
    </source>
</reference>
<dbReference type="EMBL" id="CP070496">
    <property type="protein sequence ID" value="QSB05750.1"/>
    <property type="molecule type" value="Genomic_DNA"/>
</dbReference>
<evidence type="ECO:0008006" key="3">
    <source>
        <dbReference type="Google" id="ProtNLM"/>
    </source>
</evidence>
<name>A0A895XU25_9ACTN</name>
<keyword evidence="2" id="KW-1185">Reference proteome</keyword>
<dbReference type="Gene3D" id="3.40.630.30">
    <property type="match status" value="1"/>
</dbReference>
<sequence length="197" mass="22938">MFFTDPDREVPPGLATDTFRLRPITAADAEMDHAAVMESRDYLRLWEQSSWPEDDFTVEANRADLENLEQRHSERLAFTYTVLNPAETECLGCVYLFATASPMYTRSTITPVADEQWDDYQATVYFWVRKSQLATETDRALLETLRGWLAKEWGLRGFLVITNEQFTQQVDLIEETDLQLRFRFEEPDKPGPYLAYA</sequence>
<dbReference type="AlphaFoldDB" id="A0A895XU25"/>
<dbReference type="KEGG" id="nav:JQS30_02130"/>
<accession>A0A895XU25</accession>
<evidence type="ECO:0000313" key="1">
    <source>
        <dbReference type="EMBL" id="QSB05750.1"/>
    </source>
</evidence>
<dbReference type="RefSeq" id="WP_213171762.1">
    <property type="nucleotide sequence ID" value="NZ_CP070496.1"/>
</dbReference>
<gene>
    <name evidence="1" type="ORF">JQS30_02130</name>
</gene>
<evidence type="ECO:0000313" key="2">
    <source>
        <dbReference type="Proteomes" id="UP000662939"/>
    </source>
</evidence>
<dbReference type="SUPFAM" id="SSF55729">
    <property type="entry name" value="Acyl-CoA N-acyltransferases (Nat)"/>
    <property type="match status" value="1"/>
</dbReference>
<dbReference type="Proteomes" id="UP000662939">
    <property type="component" value="Chromosome"/>
</dbReference>
<proteinExistence type="predicted"/>
<protein>
    <recommendedName>
        <fullName evidence="3">N-acetyltransferase</fullName>
    </recommendedName>
</protein>